<dbReference type="NCBIfam" id="TIGR01547">
    <property type="entry name" value="phage_term_2"/>
    <property type="match status" value="1"/>
</dbReference>
<gene>
    <name evidence="1" type="ORF">CXR34_04235</name>
</gene>
<dbReference type="InterPro" id="IPR006437">
    <property type="entry name" value="Phage_terminase_lsu"/>
</dbReference>
<evidence type="ECO:0000313" key="1">
    <source>
        <dbReference type="EMBL" id="AUG28758.1"/>
    </source>
</evidence>
<accession>A0A2K9DK74</accession>
<reference evidence="1 2" key="1">
    <citation type="submission" date="2017-12" db="EMBL/GenBank/DDBJ databases">
        <title>Isolation and characterization of estrogens degradatiion strain Microbacterium hominis SJTG1.</title>
        <authorList>
            <person name="Xiong W."/>
            <person name="Yin C."/>
            <person name="Zheng D."/>
            <person name="Liang R."/>
        </authorList>
    </citation>
    <scope>NUCLEOTIDE SEQUENCE [LARGE SCALE GENOMIC DNA]</scope>
    <source>
        <strain evidence="1 2">SJTG1</strain>
    </source>
</reference>
<name>A0A2K9DK74_9MICO</name>
<dbReference type="EMBL" id="CP025299">
    <property type="protein sequence ID" value="AUG28758.1"/>
    <property type="molecule type" value="Genomic_DNA"/>
</dbReference>
<dbReference type="KEGG" id="mhos:CXR34_04235"/>
<dbReference type="InterPro" id="IPR027417">
    <property type="entry name" value="P-loop_NTPase"/>
</dbReference>
<dbReference type="RefSeq" id="WP_101305686.1">
    <property type="nucleotide sequence ID" value="NZ_CP025299.1"/>
</dbReference>
<dbReference type="Gene3D" id="3.40.50.300">
    <property type="entry name" value="P-loop containing nucleotide triphosphate hydrolases"/>
    <property type="match status" value="1"/>
</dbReference>
<protein>
    <submittedName>
        <fullName evidence="1">PBSX family phage terminase large subunit</fullName>
    </submittedName>
</protein>
<dbReference type="Proteomes" id="UP000233276">
    <property type="component" value="Chromosome"/>
</dbReference>
<proteinExistence type="predicted"/>
<dbReference type="Gene3D" id="3.30.420.280">
    <property type="match status" value="1"/>
</dbReference>
<evidence type="ECO:0000313" key="2">
    <source>
        <dbReference type="Proteomes" id="UP000233276"/>
    </source>
</evidence>
<dbReference type="AlphaFoldDB" id="A0A2K9DK74"/>
<organism evidence="1 2">
    <name type="scientific">Microbacterium hominis</name>
    <dbReference type="NCBI Taxonomy" id="162426"/>
    <lineage>
        <taxon>Bacteria</taxon>
        <taxon>Bacillati</taxon>
        <taxon>Actinomycetota</taxon>
        <taxon>Actinomycetes</taxon>
        <taxon>Micrococcales</taxon>
        <taxon>Microbacteriaceae</taxon>
        <taxon>Microbacterium</taxon>
    </lineage>
</organism>
<sequence length="446" mass="50101">MTPPAPKTFQATASLGRNQARSLNACLLPGATFNLWEGSIRAGKTYVSVLAFLLAVAELDDTQAAGGQLVIIGKNLGSIYRNFFRTIEDSDGLRAFRGAVQYRQNAPTAHIFGREVQVIGVNDGRAESKIRGMTILYVYVDEATVIDESAFKQTLNRMSLDESKMFATTNPDSPAHWLKVDFIDQMRRLRDWRRYHFMMDDNPSLSERVKDRLRSQYTGLWYRRMILGEWVSAEGAIFGMWDPARHVKPWASTPSMHRLLGIGMDFGTNNPSTGLLLGISKEKNDRGRYGSRLWLIDEWRHDARKSEAAMLSPSQQAGLFKEWLFRDDHLPYETHLQPEFIIVDPAALHFQRELNLLGIPTAGGLNNVSYGISTMASLLSEDQLVATDHCPGFIAEAPGYAWDSKAALLGKDEPVKVNDHSLDGGRYVVATTESMWRPMLNWQLAA</sequence>
<dbReference type="Pfam" id="PF03237">
    <property type="entry name" value="Terminase_6N"/>
    <property type="match status" value="1"/>
</dbReference>